<dbReference type="InterPro" id="IPR005119">
    <property type="entry name" value="LysR_subst-bd"/>
</dbReference>
<protein>
    <submittedName>
        <fullName evidence="6">LysR family transcriptional regulator</fullName>
    </submittedName>
</protein>
<organism evidence="6 7">
    <name type="scientific">Virgibacillus phasianinus</name>
    <dbReference type="NCBI Taxonomy" id="2017483"/>
    <lineage>
        <taxon>Bacteria</taxon>
        <taxon>Bacillati</taxon>
        <taxon>Bacillota</taxon>
        <taxon>Bacilli</taxon>
        <taxon>Bacillales</taxon>
        <taxon>Bacillaceae</taxon>
        <taxon>Virgibacillus</taxon>
    </lineage>
</organism>
<evidence type="ECO:0000259" key="5">
    <source>
        <dbReference type="PROSITE" id="PS50931"/>
    </source>
</evidence>
<dbReference type="PANTHER" id="PTHR30126:SF39">
    <property type="entry name" value="HTH-TYPE TRANSCRIPTIONAL REGULATOR CYSL"/>
    <property type="match status" value="1"/>
</dbReference>
<dbReference type="InterPro" id="IPR000847">
    <property type="entry name" value="LysR_HTH_N"/>
</dbReference>
<keyword evidence="2" id="KW-0805">Transcription regulation</keyword>
<feature type="domain" description="HTH lysR-type" evidence="5">
    <location>
        <begin position="1"/>
        <end position="57"/>
    </location>
</feature>
<dbReference type="Pfam" id="PF03466">
    <property type="entry name" value="LysR_substrate"/>
    <property type="match status" value="1"/>
</dbReference>
<dbReference type="GO" id="GO:0000976">
    <property type="term" value="F:transcription cis-regulatory region binding"/>
    <property type="evidence" value="ECO:0007669"/>
    <property type="project" value="TreeGrafter"/>
</dbReference>
<dbReference type="Gene3D" id="3.40.190.10">
    <property type="entry name" value="Periplasmic binding protein-like II"/>
    <property type="match status" value="2"/>
</dbReference>
<sequence length="304" mass="33748">MDQHLQVFVTVVEKQNFSRAAEELHMTQPAVSQYIRTLESNIGTRLLERSNKYVRLNKVGEIVYHHAKEILGLYTKMQTLVDDVTNVASGPISIGASYTFGEYVLPHIIANLQETYPDIQPTVTIGNTTEIASLVDTHQLDVGIVEGHSKDQKLMVEAFADDQMVVVAAPISVLSNEQGFINIDALAEQTWIVREKGSGTREATEKMFGQLGIRPAKLMSFGSTQPIKESVEAGLGISLMSKWAIQKELKNGDLCTLKVTGLPFTRQFSIVTKSPFQTKALEVFIALLRNNKPLTTLEDMKKPQ</sequence>
<reference evidence="6 7" key="1">
    <citation type="submission" date="2017-07" db="EMBL/GenBank/DDBJ databases">
        <title>Virgibacillus sp. LM2416.</title>
        <authorList>
            <person name="Tak E.J."/>
            <person name="Bae J.-W."/>
        </authorList>
    </citation>
    <scope>NUCLEOTIDE SEQUENCE [LARGE SCALE GENOMIC DNA]</scope>
    <source>
        <strain evidence="6 7">LM2416</strain>
    </source>
</reference>
<keyword evidence="3" id="KW-0238">DNA-binding</keyword>
<proteinExistence type="inferred from homology"/>
<gene>
    <name evidence="6" type="ORF">CFK37_04530</name>
</gene>
<dbReference type="FunFam" id="1.10.10.10:FF:000001">
    <property type="entry name" value="LysR family transcriptional regulator"/>
    <property type="match status" value="1"/>
</dbReference>
<name>A0A220U095_9BACI</name>
<evidence type="ECO:0000256" key="1">
    <source>
        <dbReference type="ARBA" id="ARBA00009437"/>
    </source>
</evidence>
<evidence type="ECO:0000256" key="3">
    <source>
        <dbReference type="ARBA" id="ARBA00023125"/>
    </source>
</evidence>
<accession>A0A220U095</accession>
<dbReference type="GO" id="GO:0003700">
    <property type="term" value="F:DNA-binding transcription factor activity"/>
    <property type="evidence" value="ECO:0007669"/>
    <property type="project" value="InterPro"/>
</dbReference>
<keyword evidence="4" id="KW-0804">Transcription</keyword>
<dbReference type="Pfam" id="PF00126">
    <property type="entry name" value="HTH_1"/>
    <property type="match status" value="1"/>
</dbReference>
<dbReference type="InterPro" id="IPR036388">
    <property type="entry name" value="WH-like_DNA-bd_sf"/>
</dbReference>
<evidence type="ECO:0000256" key="4">
    <source>
        <dbReference type="ARBA" id="ARBA00023163"/>
    </source>
</evidence>
<dbReference type="EMBL" id="CP022315">
    <property type="protein sequence ID" value="ASK61490.1"/>
    <property type="molecule type" value="Genomic_DNA"/>
</dbReference>
<evidence type="ECO:0000313" key="6">
    <source>
        <dbReference type="EMBL" id="ASK61490.1"/>
    </source>
</evidence>
<dbReference type="PANTHER" id="PTHR30126">
    <property type="entry name" value="HTH-TYPE TRANSCRIPTIONAL REGULATOR"/>
    <property type="match status" value="1"/>
</dbReference>
<dbReference type="KEGG" id="vil:CFK37_04530"/>
<dbReference type="InterPro" id="IPR036390">
    <property type="entry name" value="WH_DNA-bd_sf"/>
</dbReference>
<dbReference type="CDD" id="cd08420">
    <property type="entry name" value="PBP2_CysL_like"/>
    <property type="match status" value="1"/>
</dbReference>
<dbReference type="AlphaFoldDB" id="A0A220U095"/>
<evidence type="ECO:0000313" key="7">
    <source>
        <dbReference type="Proteomes" id="UP000198312"/>
    </source>
</evidence>
<keyword evidence="7" id="KW-1185">Reference proteome</keyword>
<dbReference type="PRINTS" id="PR00039">
    <property type="entry name" value="HTHLYSR"/>
</dbReference>
<dbReference type="RefSeq" id="WP_089060767.1">
    <property type="nucleotide sequence ID" value="NZ_CP022315.1"/>
</dbReference>
<dbReference type="SUPFAM" id="SSF53850">
    <property type="entry name" value="Periplasmic binding protein-like II"/>
    <property type="match status" value="1"/>
</dbReference>
<comment type="similarity">
    <text evidence="1">Belongs to the LysR transcriptional regulatory family.</text>
</comment>
<dbReference type="OrthoDB" id="9785745at2"/>
<dbReference type="PROSITE" id="PS50931">
    <property type="entry name" value="HTH_LYSR"/>
    <property type="match status" value="1"/>
</dbReference>
<dbReference type="Proteomes" id="UP000198312">
    <property type="component" value="Chromosome"/>
</dbReference>
<dbReference type="SUPFAM" id="SSF46785">
    <property type="entry name" value="Winged helix' DNA-binding domain"/>
    <property type="match status" value="1"/>
</dbReference>
<dbReference type="Gene3D" id="1.10.10.10">
    <property type="entry name" value="Winged helix-like DNA-binding domain superfamily/Winged helix DNA-binding domain"/>
    <property type="match status" value="1"/>
</dbReference>
<evidence type="ECO:0000256" key="2">
    <source>
        <dbReference type="ARBA" id="ARBA00023015"/>
    </source>
</evidence>